<dbReference type="Proteomes" id="UP001215280">
    <property type="component" value="Unassembled WGS sequence"/>
</dbReference>
<accession>A0AAD7HWL4</accession>
<dbReference type="EMBL" id="JARJLG010000193">
    <property type="protein sequence ID" value="KAJ7730068.1"/>
    <property type="molecule type" value="Genomic_DNA"/>
</dbReference>
<protein>
    <submittedName>
        <fullName evidence="1">Uncharacterized protein</fullName>
    </submittedName>
</protein>
<proteinExistence type="predicted"/>
<keyword evidence="2" id="KW-1185">Reference proteome</keyword>
<gene>
    <name evidence="1" type="ORF">DFH07DRAFT_781720</name>
</gene>
<comment type="caution">
    <text evidence="1">The sequence shown here is derived from an EMBL/GenBank/DDBJ whole genome shotgun (WGS) entry which is preliminary data.</text>
</comment>
<dbReference type="AlphaFoldDB" id="A0AAD7HWL4"/>
<evidence type="ECO:0000313" key="1">
    <source>
        <dbReference type="EMBL" id="KAJ7730068.1"/>
    </source>
</evidence>
<organism evidence="1 2">
    <name type="scientific">Mycena maculata</name>
    <dbReference type="NCBI Taxonomy" id="230809"/>
    <lineage>
        <taxon>Eukaryota</taxon>
        <taxon>Fungi</taxon>
        <taxon>Dikarya</taxon>
        <taxon>Basidiomycota</taxon>
        <taxon>Agaricomycotina</taxon>
        <taxon>Agaricomycetes</taxon>
        <taxon>Agaricomycetidae</taxon>
        <taxon>Agaricales</taxon>
        <taxon>Marasmiineae</taxon>
        <taxon>Mycenaceae</taxon>
        <taxon>Mycena</taxon>
    </lineage>
</organism>
<sequence>MSYSAPNAPSQVAPYGYFTCTVDCHISPFVPNNVALGAQWATQVRDWLYHAGHPTLDGFNVYEFLLNPAHPVRPYIADYDPNPIAGTLSLFWSIFAPAIRRGVAHITYIVTLSAFCFRVVQLLGSFADYWCLSRYRAEMTQAAAIVTHVALETELVLHWGKFLCAPCLEELLMTNCELKNKDAKGIILLLGHAAPRNRMVVSHPDYQQHRPWKVWSQSNGVLCWWLSDFKGQHSDEGSQVI</sequence>
<name>A0AAD7HWL4_9AGAR</name>
<evidence type="ECO:0000313" key="2">
    <source>
        <dbReference type="Proteomes" id="UP001215280"/>
    </source>
</evidence>
<reference evidence="1" key="1">
    <citation type="submission" date="2023-03" db="EMBL/GenBank/DDBJ databases">
        <title>Massive genome expansion in bonnet fungi (Mycena s.s.) driven by repeated elements and novel gene families across ecological guilds.</title>
        <authorList>
            <consortium name="Lawrence Berkeley National Laboratory"/>
            <person name="Harder C.B."/>
            <person name="Miyauchi S."/>
            <person name="Viragh M."/>
            <person name="Kuo A."/>
            <person name="Thoen E."/>
            <person name="Andreopoulos B."/>
            <person name="Lu D."/>
            <person name="Skrede I."/>
            <person name="Drula E."/>
            <person name="Henrissat B."/>
            <person name="Morin E."/>
            <person name="Kohler A."/>
            <person name="Barry K."/>
            <person name="LaButti K."/>
            <person name="Morin E."/>
            <person name="Salamov A."/>
            <person name="Lipzen A."/>
            <person name="Mereny Z."/>
            <person name="Hegedus B."/>
            <person name="Baldrian P."/>
            <person name="Stursova M."/>
            <person name="Weitz H."/>
            <person name="Taylor A."/>
            <person name="Grigoriev I.V."/>
            <person name="Nagy L.G."/>
            <person name="Martin F."/>
            <person name="Kauserud H."/>
        </authorList>
    </citation>
    <scope>NUCLEOTIDE SEQUENCE</scope>
    <source>
        <strain evidence="1">CBHHK188m</strain>
    </source>
</reference>